<dbReference type="Proteomes" id="UP001586593">
    <property type="component" value="Unassembled WGS sequence"/>
</dbReference>
<name>A0ABR3UZG0_9PEZI</name>
<organism evidence="1 2">
    <name type="scientific">Phialemonium thermophilum</name>
    <dbReference type="NCBI Taxonomy" id="223376"/>
    <lineage>
        <taxon>Eukaryota</taxon>
        <taxon>Fungi</taxon>
        <taxon>Dikarya</taxon>
        <taxon>Ascomycota</taxon>
        <taxon>Pezizomycotina</taxon>
        <taxon>Sordariomycetes</taxon>
        <taxon>Sordariomycetidae</taxon>
        <taxon>Cephalothecales</taxon>
        <taxon>Cephalothecaceae</taxon>
        <taxon>Phialemonium</taxon>
    </lineage>
</organism>
<sequence length="69" mass="7294">MSLPSVELVLGFRSGSLSTNLGIPSALVSAQTAPRKLLCSVNSLCAAIRENQQCEPRSVRYSTMGAVQV</sequence>
<evidence type="ECO:0000313" key="1">
    <source>
        <dbReference type="EMBL" id="KAL1835024.1"/>
    </source>
</evidence>
<dbReference type="EMBL" id="JAZHXJ010003628">
    <property type="protein sequence ID" value="KAL1835024.1"/>
    <property type="molecule type" value="Genomic_DNA"/>
</dbReference>
<protein>
    <submittedName>
        <fullName evidence="1">Uncharacterized protein</fullName>
    </submittedName>
</protein>
<gene>
    <name evidence="1" type="ORF">VTK73DRAFT_6444</name>
</gene>
<accession>A0ABR3UZG0</accession>
<comment type="caution">
    <text evidence="1">The sequence shown here is derived from an EMBL/GenBank/DDBJ whole genome shotgun (WGS) entry which is preliminary data.</text>
</comment>
<proteinExistence type="predicted"/>
<reference evidence="1 2" key="1">
    <citation type="journal article" date="2024" name="Commun. Biol.">
        <title>Comparative genomic analysis of thermophilic fungi reveals convergent evolutionary adaptations and gene losses.</title>
        <authorList>
            <person name="Steindorff A.S."/>
            <person name="Aguilar-Pontes M.V."/>
            <person name="Robinson A.J."/>
            <person name="Andreopoulos B."/>
            <person name="LaButti K."/>
            <person name="Kuo A."/>
            <person name="Mondo S."/>
            <person name="Riley R."/>
            <person name="Otillar R."/>
            <person name="Haridas S."/>
            <person name="Lipzen A."/>
            <person name="Grimwood J."/>
            <person name="Schmutz J."/>
            <person name="Clum A."/>
            <person name="Reid I.D."/>
            <person name="Moisan M.C."/>
            <person name="Butler G."/>
            <person name="Nguyen T.T.M."/>
            <person name="Dewar K."/>
            <person name="Conant G."/>
            <person name="Drula E."/>
            <person name="Henrissat B."/>
            <person name="Hansel C."/>
            <person name="Singer S."/>
            <person name="Hutchinson M.I."/>
            <person name="de Vries R.P."/>
            <person name="Natvig D.O."/>
            <person name="Powell A.J."/>
            <person name="Tsang A."/>
            <person name="Grigoriev I.V."/>
        </authorList>
    </citation>
    <scope>NUCLEOTIDE SEQUENCE [LARGE SCALE GENOMIC DNA]</scope>
    <source>
        <strain evidence="1 2">ATCC 24622</strain>
    </source>
</reference>
<evidence type="ECO:0000313" key="2">
    <source>
        <dbReference type="Proteomes" id="UP001586593"/>
    </source>
</evidence>
<keyword evidence="2" id="KW-1185">Reference proteome</keyword>